<sequence>MNTEYSDLLAFKRIVIRLLAANLFVLGITCFLSFMSFKEANEASSNGHSAKIMAAQLKYRLVKKGIIEKMDDMSTAEGVKEIQFLSQEPEHKISNY</sequence>
<evidence type="ECO:0000313" key="2">
    <source>
        <dbReference type="EMBL" id="KAA5549211.1"/>
    </source>
</evidence>
<accession>A0A5M6DNU5</accession>
<name>A0A5M6DNU5_9BACT</name>
<evidence type="ECO:0000256" key="1">
    <source>
        <dbReference type="SAM" id="Phobius"/>
    </source>
</evidence>
<protein>
    <submittedName>
        <fullName evidence="2">Uncharacterized protein</fullName>
    </submittedName>
</protein>
<proteinExistence type="predicted"/>
<keyword evidence="1" id="KW-0472">Membrane</keyword>
<dbReference type="RefSeq" id="WP_150086207.1">
    <property type="nucleotide sequence ID" value="NZ_VWSF01000001.1"/>
</dbReference>
<keyword evidence="1" id="KW-0812">Transmembrane</keyword>
<feature type="transmembrane region" description="Helical" evidence="1">
    <location>
        <begin position="14"/>
        <end position="35"/>
    </location>
</feature>
<keyword evidence="1" id="KW-1133">Transmembrane helix</keyword>
<dbReference type="EMBL" id="VWSF01000001">
    <property type="protein sequence ID" value="KAA5549211.1"/>
    <property type="molecule type" value="Genomic_DNA"/>
</dbReference>
<organism evidence="2 3">
    <name type="scientific">Adhaeribacter rhizoryzae</name>
    <dbReference type="NCBI Taxonomy" id="2607907"/>
    <lineage>
        <taxon>Bacteria</taxon>
        <taxon>Pseudomonadati</taxon>
        <taxon>Bacteroidota</taxon>
        <taxon>Cytophagia</taxon>
        <taxon>Cytophagales</taxon>
        <taxon>Hymenobacteraceae</taxon>
        <taxon>Adhaeribacter</taxon>
    </lineage>
</organism>
<keyword evidence="3" id="KW-1185">Reference proteome</keyword>
<gene>
    <name evidence="2" type="ORF">F0145_01055</name>
</gene>
<comment type="caution">
    <text evidence="2">The sequence shown here is derived from an EMBL/GenBank/DDBJ whole genome shotgun (WGS) entry which is preliminary data.</text>
</comment>
<dbReference type="AlphaFoldDB" id="A0A5M6DNU5"/>
<evidence type="ECO:0000313" key="3">
    <source>
        <dbReference type="Proteomes" id="UP000323426"/>
    </source>
</evidence>
<reference evidence="2 3" key="1">
    <citation type="submission" date="2019-09" db="EMBL/GenBank/DDBJ databases">
        <title>Genome sequence and assembly of Adhaeribacter sp.</title>
        <authorList>
            <person name="Chhetri G."/>
        </authorList>
    </citation>
    <scope>NUCLEOTIDE SEQUENCE [LARGE SCALE GENOMIC DNA]</scope>
    <source>
        <strain evidence="2 3">DK36</strain>
    </source>
</reference>
<dbReference type="Proteomes" id="UP000323426">
    <property type="component" value="Unassembled WGS sequence"/>
</dbReference>